<accession>A0A077PXE6</accession>
<name>A0A077PXE6_XENBV</name>
<dbReference type="EMBL" id="CBSZ010000219">
    <property type="protein sequence ID" value="CDH24534.1"/>
    <property type="molecule type" value="Genomic_DNA"/>
</dbReference>
<dbReference type="AlphaFoldDB" id="A0A077PXE6"/>
<dbReference type="HOGENOM" id="CLU_2995661_0_0_6"/>
<dbReference type="Proteomes" id="UP000028493">
    <property type="component" value="Unassembled WGS sequence"/>
</dbReference>
<evidence type="ECO:0000313" key="1">
    <source>
        <dbReference type="EMBL" id="CDH24534.1"/>
    </source>
</evidence>
<comment type="caution">
    <text evidence="1">The sequence shown here is derived from an EMBL/GenBank/DDBJ whole genome shotgun (WGS) entry which is preliminary data.</text>
</comment>
<gene>
    <name evidence="1" type="ORF">XBKB1_2960029</name>
</gene>
<evidence type="ECO:0000313" key="2">
    <source>
        <dbReference type="Proteomes" id="UP000028493"/>
    </source>
</evidence>
<organism evidence="1 2">
    <name type="scientific">Xenorhabdus bovienii str. kraussei Becker Underwood</name>
    <dbReference type="NCBI Taxonomy" id="1398204"/>
    <lineage>
        <taxon>Bacteria</taxon>
        <taxon>Pseudomonadati</taxon>
        <taxon>Pseudomonadota</taxon>
        <taxon>Gammaproteobacteria</taxon>
        <taxon>Enterobacterales</taxon>
        <taxon>Morganellaceae</taxon>
        <taxon>Xenorhabdus</taxon>
    </lineage>
</organism>
<reference evidence="1" key="1">
    <citation type="submission" date="2013-07" db="EMBL/GenBank/DDBJ databases">
        <title>Sub-species coevolution in mutualistic symbiosis.</title>
        <authorList>
            <person name="Murfin K."/>
            <person name="Klassen J."/>
            <person name="Lee M."/>
            <person name="Forst S."/>
            <person name="Stock P."/>
            <person name="Goodrich-Blair H."/>
        </authorList>
    </citation>
    <scope>NUCLEOTIDE SEQUENCE [LARGE SCALE GENOMIC DNA]</scope>
    <source>
        <strain evidence="1">Kraussei Becker Underwood</strain>
    </source>
</reference>
<proteinExistence type="predicted"/>
<sequence>MLRQRQIDHVIDGRLKGDGLAVCSLKNDFLKGKYFKIAYHINNAGFYRRCCTSLMNG</sequence>
<protein>
    <submittedName>
        <fullName evidence="1">Uncharacterized protein</fullName>
    </submittedName>
</protein>